<dbReference type="EMBL" id="JARK01001638">
    <property type="protein sequence ID" value="EYB85242.1"/>
    <property type="molecule type" value="Genomic_DNA"/>
</dbReference>
<dbReference type="AlphaFoldDB" id="A0A016S4F8"/>
<organism evidence="1 2">
    <name type="scientific">Ancylostoma ceylanicum</name>
    <dbReference type="NCBI Taxonomy" id="53326"/>
    <lineage>
        <taxon>Eukaryota</taxon>
        <taxon>Metazoa</taxon>
        <taxon>Ecdysozoa</taxon>
        <taxon>Nematoda</taxon>
        <taxon>Chromadorea</taxon>
        <taxon>Rhabditida</taxon>
        <taxon>Rhabditina</taxon>
        <taxon>Rhabditomorpha</taxon>
        <taxon>Strongyloidea</taxon>
        <taxon>Ancylostomatidae</taxon>
        <taxon>Ancylostomatinae</taxon>
        <taxon>Ancylostoma</taxon>
    </lineage>
</organism>
<dbReference type="Proteomes" id="UP000024635">
    <property type="component" value="Unassembled WGS sequence"/>
</dbReference>
<evidence type="ECO:0000313" key="2">
    <source>
        <dbReference type="Proteomes" id="UP000024635"/>
    </source>
</evidence>
<name>A0A016S4F8_9BILA</name>
<proteinExistence type="predicted"/>
<accession>A0A016S4F8</accession>
<sequence length="68" mass="7748">MDFEISFSSTENTADGETRNLETLSSFEDASTFFFVILTSAPSHNPRKLESNRILVPFEQSVLFTFFC</sequence>
<evidence type="ECO:0000313" key="1">
    <source>
        <dbReference type="EMBL" id="EYB85242.1"/>
    </source>
</evidence>
<gene>
    <name evidence="1" type="primary">Acey_s0302.g1866</name>
    <name evidence="1" type="ORF">Y032_0302g1866</name>
</gene>
<protein>
    <submittedName>
        <fullName evidence="1">Uncharacterized protein</fullName>
    </submittedName>
</protein>
<keyword evidence="2" id="KW-1185">Reference proteome</keyword>
<reference evidence="2" key="1">
    <citation type="journal article" date="2015" name="Nat. Genet.">
        <title>The genome and transcriptome of the zoonotic hookworm Ancylostoma ceylanicum identify infection-specific gene families.</title>
        <authorList>
            <person name="Schwarz E.M."/>
            <person name="Hu Y."/>
            <person name="Antoshechkin I."/>
            <person name="Miller M.M."/>
            <person name="Sternberg P.W."/>
            <person name="Aroian R.V."/>
        </authorList>
    </citation>
    <scope>NUCLEOTIDE SEQUENCE</scope>
    <source>
        <strain evidence="2">HY135</strain>
    </source>
</reference>
<comment type="caution">
    <text evidence="1">The sequence shown here is derived from an EMBL/GenBank/DDBJ whole genome shotgun (WGS) entry which is preliminary data.</text>
</comment>